<dbReference type="Proteomes" id="UP000722125">
    <property type="component" value="Unassembled WGS sequence"/>
</dbReference>
<evidence type="ECO:0000313" key="3">
    <source>
        <dbReference type="EMBL" id="MBT0993241.1"/>
    </source>
</evidence>
<feature type="transmembrane region" description="Helical" evidence="2">
    <location>
        <begin position="72"/>
        <end position="90"/>
    </location>
</feature>
<dbReference type="EMBL" id="JAHBOH010000001">
    <property type="protein sequence ID" value="MBT0993241.1"/>
    <property type="molecule type" value="Genomic_DNA"/>
</dbReference>
<accession>A0ABS5TVT0</accession>
<feature type="compositionally biased region" description="Low complexity" evidence="1">
    <location>
        <begin position="202"/>
        <end position="229"/>
    </location>
</feature>
<protein>
    <submittedName>
        <fullName evidence="3">DUF4203 domain-containing protein</fullName>
    </submittedName>
</protein>
<name>A0ABS5TVT0_9CELL</name>
<organism evidence="3 4">
    <name type="scientific">Cellulomonas fulva</name>
    <dbReference type="NCBI Taxonomy" id="2835530"/>
    <lineage>
        <taxon>Bacteria</taxon>
        <taxon>Bacillati</taxon>
        <taxon>Actinomycetota</taxon>
        <taxon>Actinomycetes</taxon>
        <taxon>Micrococcales</taxon>
        <taxon>Cellulomonadaceae</taxon>
        <taxon>Cellulomonas</taxon>
    </lineage>
</organism>
<feature type="transmembrane region" description="Helical" evidence="2">
    <location>
        <begin position="156"/>
        <end position="176"/>
    </location>
</feature>
<feature type="transmembrane region" description="Helical" evidence="2">
    <location>
        <begin position="122"/>
        <end position="144"/>
    </location>
</feature>
<feature type="transmembrane region" description="Helical" evidence="2">
    <location>
        <begin position="96"/>
        <end position="115"/>
    </location>
</feature>
<feature type="region of interest" description="Disordered" evidence="1">
    <location>
        <begin position="186"/>
        <end position="252"/>
    </location>
</feature>
<sequence>MTTALVVLLVGALLCFYGIRSVNLALIAAGFAIGFFLADAFDADAWTTLWIALGTALVVWMIVSLIFRFATFVVGLATGAVIGAKVWASLNDSETSILLGIFVIATTAFASGMLAEKYTRRALLWLTALGGASIILSGAALLWPEAFDFLAHPDEGWQQTVMMVVWLAIGGTGWYVQRQLFRERLGLPPKEPKPAPTPAAPAPTATAPAPTAPATAQAPAPAPTASAGVPPTPPPAAAPGAPGGPATPGPTA</sequence>
<keyword evidence="2" id="KW-1133">Transmembrane helix</keyword>
<keyword evidence="4" id="KW-1185">Reference proteome</keyword>
<evidence type="ECO:0000256" key="2">
    <source>
        <dbReference type="SAM" id="Phobius"/>
    </source>
</evidence>
<keyword evidence="2" id="KW-0472">Membrane</keyword>
<evidence type="ECO:0000313" key="4">
    <source>
        <dbReference type="Proteomes" id="UP000722125"/>
    </source>
</evidence>
<evidence type="ECO:0000256" key="1">
    <source>
        <dbReference type="SAM" id="MobiDB-lite"/>
    </source>
</evidence>
<proteinExistence type="predicted"/>
<comment type="caution">
    <text evidence="3">The sequence shown here is derived from an EMBL/GenBank/DDBJ whole genome shotgun (WGS) entry which is preliminary data.</text>
</comment>
<gene>
    <name evidence="3" type="ORF">KIN34_02915</name>
</gene>
<feature type="transmembrane region" description="Helical" evidence="2">
    <location>
        <begin position="48"/>
        <end position="67"/>
    </location>
</feature>
<reference evidence="3 4" key="1">
    <citation type="submission" date="2021-05" db="EMBL/GenBank/DDBJ databases">
        <title>Description of Cellulomonas sp. DKR-3 sp. nov.</title>
        <authorList>
            <person name="Dahal R.H."/>
            <person name="Chaudhary D.K."/>
        </authorList>
    </citation>
    <scope>NUCLEOTIDE SEQUENCE [LARGE SCALE GENOMIC DNA]</scope>
    <source>
        <strain evidence="3 4">DKR-3</strain>
    </source>
</reference>
<keyword evidence="2" id="KW-0812">Transmembrane</keyword>
<dbReference type="RefSeq" id="WP_214346412.1">
    <property type="nucleotide sequence ID" value="NZ_JAHBOH010000001.1"/>
</dbReference>